<protein>
    <submittedName>
        <fullName evidence="2">DNA-binding MarR family transcriptional regulator</fullName>
    </submittedName>
</protein>
<name>A0A316HPM4_9PSEU</name>
<dbReference type="Gene3D" id="1.10.10.10">
    <property type="entry name" value="Winged helix-like DNA-binding domain superfamily/Winged helix DNA-binding domain"/>
    <property type="match status" value="1"/>
</dbReference>
<dbReference type="PANTHER" id="PTHR33164:SF57">
    <property type="entry name" value="MARR-FAMILY TRANSCRIPTIONAL REGULATOR"/>
    <property type="match status" value="1"/>
</dbReference>
<dbReference type="InterPro" id="IPR036388">
    <property type="entry name" value="WH-like_DNA-bd_sf"/>
</dbReference>
<evidence type="ECO:0000313" key="5">
    <source>
        <dbReference type="Proteomes" id="UP000248714"/>
    </source>
</evidence>
<dbReference type="Proteomes" id="UP000246005">
    <property type="component" value="Unassembled WGS sequence"/>
</dbReference>
<feature type="domain" description="HTH marR-type" evidence="1">
    <location>
        <begin position="39"/>
        <end position="177"/>
    </location>
</feature>
<dbReference type="InterPro" id="IPR039422">
    <property type="entry name" value="MarR/SlyA-like"/>
</dbReference>
<dbReference type="InterPro" id="IPR036390">
    <property type="entry name" value="WH_DNA-bd_sf"/>
</dbReference>
<evidence type="ECO:0000313" key="3">
    <source>
        <dbReference type="EMBL" id="RAS61171.1"/>
    </source>
</evidence>
<evidence type="ECO:0000313" key="4">
    <source>
        <dbReference type="Proteomes" id="UP000246005"/>
    </source>
</evidence>
<keyword evidence="2" id="KW-0238">DNA-binding</keyword>
<dbReference type="GO" id="GO:0003677">
    <property type="term" value="F:DNA binding"/>
    <property type="evidence" value="ECO:0007669"/>
    <property type="project" value="UniProtKB-KW"/>
</dbReference>
<dbReference type="SUPFAM" id="SSF46785">
    <property type="entry name" value="Winged helix' DNA-binding domain"/>
    <property type="match status" value="1"/>
</dbReference>
<dbReference type="Proteomes" id="UP000248714">
    <property type="component" value="Unassembled WGS sequence"/>
</dbReference>
<dbReference type="GO" id="GO:0003700">
    <property type="term" value="F:DNA-binding transcription factor activity"/>
    <property type="evidence" value="ECO:0007669"/>
    <property type="project" value="InterPro"/>
</dbReference>
<dbReference type="PANTHER" id="PTHR33164">
    <property type="entry name" value="TRANSCRIPTIONAL REGULATOR, MARR FAMILY"/>
    <property type="match status" value="1"/>
</dbReference>
<dbReference type="SMART" id="SM00347">
    <property type="entry name" value="HTH_MARR"/>
    <property type="match status" value="1"/>
</dbReference>
<organism evidence="2 4">
    <name type="scientific">Lentzea atacamensis</name>
    <dbReference type="NCBI Taxonomy" id="531938"/>
    <lineage>
        <taxon>Bacteria</taxon>
        <taxon>Bacillati</taxon>
        <taxon>Actinomycetota</taxon>
        <taxon>Actinomycetes</taxon>
        <taxon>Pseudonocardiales</taxon>
        <taxon>Pseudonocardiaceae</taxon>
        <taxon>Lentzea</taxon>
    </lineage>
</organism>
<dbReference type="Pfam" id="PF12802">
    <property type="entry name" value="MarR_2"/>
    <property type="match status" value="1"/>
</dbReference>
<sequence>MRRVIEWPGDGQCPRQKSLSGVRCRLTAFVTAQEGNDHTVDVDSHLAAVEQALIAMRRSQSRRALAELAVPAFDVLDVVEMAERTGTQATVSSVASALHVDQPRASKLVTSAVDAGLVSRVADKADGRRVLLVRTPRGRATSAELHRARQTACAAAMADWTDEERAVFAELLTRFVSVFGAR</sequence>
<accession>A0A316HPM4</accession>
<dbReference type="GO" id="GO:0006950">
    <property type="term" value="P:response to stress"/>
    <property type="evidence" value="ECO:0007669"/>
    <property type="project" value="TreeGrafter"/>
</dbReference>
<keyword evidence="5" id="KW-1185">Reference proteome</keyword>
<dbReference type="InterPro" id="IPR000835">
    <property type="entry name" value="HTH_MarR-typ"/>
</dbReference>
<dbReference type="AlphaFoldDB" id="A0A316HPM4"/>
<proteinExistence type="predicted"/>
<dbReference type="OrthoDB" id="7774677at2"/>
<evidence type="ECO:0000313" key="2">
    <source>
        <dbReference type="EMBL" id="PWK82021.1"/>
    </source>
</evidence>
<gene>
    <name evidence="3" type="ORF">C8D87_110119</name>
    <name evidence="2" type="ORF">C8D88_115137</name>
</gene>
<reference evidence="2 4" key="1">
    <citation type="submission" date="2018-05" db="EMBL/GenBank/DDBJ databases">
        <title>Genomic Encyclopedia of Type Strains, Phase IV (KMG-IV): sequencing the most valuable type-strain genomes for metagenomic binning, comparative biology and taxonomic classification.</title>
        <authorList>
            <person name="Goeker M."/>
        </authorList>
    </citation>
    <scope>NUCLEOTIDE SEQUENCE [LARGE SCALE GENOMIC DNA]</scope>
    <source>
        <strain evidence="3 5">DSM 45479</strain>
        <strain evidence="2 4">DSM 45480</strain>
    </source>
</reference>
<dbReference type="PROSITE" id="PS50995">
    <property type="entry name" value="HTH_MARR_2"/>
    <property type="match status" value="1"/>
</dbReference>
<dbReference type="EMBL" id="QGHB01000015">
    <property type="protein sequence ID" value="PWK82021.1"/>
    <property type="molecule type" value="Genomic_DNA"/>
</dbReference>
<comment type="caution">
    <text evidence="2">The sequence shown here is derived from an EMBL/GenBank/DDBJ whole genome shotgun (WGS) entry which is preliminary data.</text>
</comment>
<dbReference type="EMBL" id="QLTT01000010">
    <property type="protein sequence ID" value="RAS61171.1"/>
    <property type="molecule type" value="Genomic_DNA"/>
</dbReference>
<evidence type="ECO:0000259" key="1">
    <source>
        <dbReference type="PROSITE" id="PS50995"/>
    </source>
</evidence>